<dbReference type="AlphaFoldDB" id="A0A926RVW8"/>
<dbReference type="Pfam" id="PF02797">
    <property type="entry name" value="Chal_sti_synt_C"/>
    <property type="match status" value="1"/>
</dbReference>
<dbReference type="GO" id="GO:0016747">
    <property type="term" value="F:acyltransferase activity, transferring groups other than amino-acyl groups"/>
    <property type="evidence" value="ECO:0007669"/>
    <property type="project" value="InterPro"/>
</dbReference>
<dbReference type="CDD" id="cd00831">
    <property type="entry name" value="CHS_like"/>
    <property type="match status" value="1"/>
</dbReference>
<accession>A0A926RVW8</accession>
<reference evidence="7" key="1">
    <citation type="submission" date="2020-09" db="EMBL/GenBank/DDBJ databases">
        <title>A novel bacterium of genus Hazenella, isolated from South China Sea.</title>
        <authorList>
            <person name="Huang H."/>
            <person name="Mo K."/>
            <person name="Hu Y."/>
        </authorList>
    </citation>
    <scope>NUCLEOTIDE SEQUENCE</scope>
    <source>
        <strain evidence="7">IB182357</strain>
    </source>
</reference>
<dbReference type="PANTHER" id="PTHR11877:SF99">
    <property type="entry name" value="1,3,6,8-TETRAHYDROXYNAPHTHALENE SYNTHASE"/>
    <property type="match status" value="1"/>
</dbReference>
<organism evidence="7 8">
    <name type="scientific">Polycladospora coralii</name>
    <dbReference type="NCBI Taxonomy" id="2771432"/>
    <lineage>
        <taxon>Bacteria</taxon>
        <taxon>Bacillati</taxon>
        <taxon>Bacillota</taxon>
        <taxon>Bacilli</taxon>
        <taxon>Bacillales</taxon>
        <taxon>Thermoactinomycetaceae</taxon>
        <taxon>Polycladospora</taxon>
    </lineage>
</organism>
<comment type="caution">
    <text evidence="7">The sequence shown here is derived from an EMBL/GenBank/DDBJ whole genome shotgun (WGS) entry which is preliminary data.</text>
</comment>
<sequence>MSRIISVGTAYPPHVMNQSEARAFAKRHFQHSFPHIDRLLPIFEHTAIEERRFSRPQEWFEKEPSFYERNQAYIEVACQLGEEAIRKCLSLSNTDPTEIDHIFFVSTSGLATPSIDAHLINQLKMKLNTKRTPIWGLGCAGGVAGLARGYEYVQAFPHAKVLVVALELCSLTFRSQDFSKSNLVATALFADGAAAVLLAGEEAGIEIGPRILTTQSHLWPDSFDVMGWQLQNDGLEVIFSRDIPSLVRQEVTPVVDRFLQENRLSRSDMSRWVMHPGGLKVLQAYEDAFECPREVFDHAYEVLRQFGNMSSATVLFVLEKELKESHQFGSYGLMAALGPGFSAELLLLQW</sequence>
<evidence type="ECO:0000313" key="7">
    <source>
        <dbReference type="EMBL" id="MBD1370846.1"/>
    </source>
</evidence>
<evidence type="ECO:0000259" key="6">
    <source>
        <dbReference type="Pfam" id="PF02797"/>
    </source>
</evidence>
<comment type="similarity">
    <text evidence="1">Belongs to the thiolase-like superfamily. Chalcone/stilbene synthases family.</text>
</comment>
<feature type="domain" description="Chalcone/stilbene synthase N-terminal" evidence="5">
    <location>
        <begin position="3"/>
        <end position="199"/>
    </location>
</feature>
<evidence type="ECO:0000259" key="5">
    <source>
        <dbReference type="Pfam" id="PF00195"/>
    </source>
</evidence>
<dbReference type="InterPro" id="IPR011141">
    <property type="entry name" value="Polyketide_synthase_type-III"/>
</dbReference>
<feature type="domain" description="Chalcone/stilbene synthase C-terminal" evidence="6">
    <location>
        <begin position="215"/>
        <end position="349"/>
    </location>
</feature>
<dbReference type="GO" id="GO:0030639">
    <property type="term" value="P:polyketide biosynthetic process"/>
    <property type="evidence" value="ECO:0007669"/>
    <property type="project" value="TreeGrafter"/>
</dbReference>
<dbReference type="InterPro" id="IPR001099">
    <property type="entry name" value="Chalcone/stilbene_synt_N"/>
</dbReference>
<feature type="active site" description="Acyl-thioester intermediate" evidence="4">
    <location>
        <position position="139"/>
    </location>
</feature>
<dbReference type="Proteomes" id="UP000661691">
    <property type="component" value="Unassembled WGS sequence"/>
</dbReference>
<dbReference type="SUPFAM" id="SSF53901">
    <property type="entry name" value="Thiolase-like"/>
    <property type="match status" value="2"/>
</dbReference>
<dbReference type="PANTHER" id="PTHR11877">
    <property type="entry name" value="HYDROXYMETHYLGLUTARYL-COA SYNTHASE"/>
    <property type="match status" value="1"/>
</dbReference>
<dbReference type="RefSeq" id="WP_191139245.1">
    <property type="nucleotide sequence ID" value="NZ_JACXAG020000002.1"/>
</dbReference>
<dbReference type="Gene3D" id="3.40.47.10">
    <property type="match status" value="2"/>
</dbReference>
<proteinExistence type="inferred from homology"/>
<protein>
    <submittedName>
        <fullName evidence="7">Type III polyketide synthase</fullName>
    </submittedName>
</protein>
<keyword evidence="2" id="KW-0808">Transferase</keyword>
<evidence type="ECO:0000256" key="1">
    <source>
        <dbReference type="ARBA" id="ARBA00005531"/>
    </source>
</evidence>
<dbReference type="PIRSF" id="PIRSF000451">
    <property type="entry name" value="PKS_III"/>
    <property type="match status" value="1"/>
</dbReference>
<keyword evidence="3" id="KW-0012">Acyltransferase</keyword>
<dbReference type="Pfam" id="PF00195">
    <property type="entry name" value="Chal_sti_synt_N"/>
    <property type="match status" value="1"/>
</dbReference>
<dbReference type="InterPro" id="IPR012328">
    <property type="entry name" value="Chalcone/stilbene_synt_C"/>
</dbReference>
<evidence type="ECO:0000256" key="2">
    <source>
        <dbReference type="ARBA" id="ARBA00022679"/>
    </source>
</evidence>
<dbReference type="EMBL" id="JACXAH010000002">
    <property type="protein sequence ID" value="MBD1370846.1"/>
    <property type="molecule type" value="Genomic_DNA"/>
</dbReference>
<evidence type="ECO:0000256" key="4">
    <source>
        <dbReference type="PIRSR" id="PIRSR000451-1"/>
    </source>
</evidence>
<keyword evidence="8" id="KW-1185">Reference proteome</keyword>
<evidence type="ECO:0000313" key="8">
    <source>
        <dbReference type="Proteomes" id="UP000661691"/>
    </source>
</evidence>
<name>A0A926RVW8_9BACL</name>
<dbReference type="InterPro" id="IPR016039">
    <property type="entry name" value="Thiolase-like"/>
</dbReference>
<evidence type="ECO:0000256" key="3">
    <source>
        <dbReference type="ARBA" id="ARBA00023315"/>
    </source>
</evidence>
<gene>
    <name evidence="7" type="ORF">IC620_00530</name>
</gene>